<organism evidence="2 3">
    <name type="scientific">Microvenator marinus</name>
    <dbReference type="NCBI Taxonomy" id="2600177"/>
    <lineage>
        <taxon>Bacteria</taxon>
        <taxon>Deltaproteobacteria</taxon>
        <taxon>Bradymonadales</taxon>
        <taxon>Microvenatoraceae</taxon>
        <taxon>Microvenator</taxon>
    </lineage>
</organism>
<proteinExistence type="predicted"/>
<dbReference type="Proteomes" id="UP000321595">
    <property type="component" value="Chromosome"/>
</dbReference>
<feature type="chain" id="PRO_5022730696" description="Lipoprotein" evidence="1">
    <location>
        <begin position="29"/>
        <end position="420"/>
    </location>
</feature>
<reference evidence="2 3" key="1">
    <citation type="submission" date="2019-08" db="EMBL/GenBank/DDBJ databases">
        <authorList>
            <person name="Liang Q."/>
        </authorList>
    </citation>
    <scope>NUCLEOTIDE SEQUENCE [LARGE SCALE GENOMIC DNA]</scope>
    <source>
        <strain evidence="2 3">V1718</strain>
    </source>
</reference>
<sequence>MTPVLNVTRRISALLLALSLVGCATSDATPALQNTTSAQEIVEEPARPPEPEFFVVPKTTKLFLQPDENSRFLLFRSPEEQAKLEEKWKTDSQKWAERTQKKFEKEMEREAKRAKRMRKAEARDEYLEKRRQSRAKRLLRDIDRRARRIGENPSARWLAFRLVERKNGWVLGESLSADEEAVHCYRGGLPGASGGRLRFWVRESELSDVSTKRAAYNLWRGTEVKLASGVVIEDGTAMIDGFRIRMDLPNGDTGKTYTKSAIFEAPFTETVFSEIAYAEGHLQLTKDQSLPFNPFADLYVTQTLKVDSRFYATTEVRCAQISVLTDEATLVPAGRRGAMRLQGAPSASPPLAPKGTELFTPEGLPLGIAERDFHLGEKTKNAPEGRACFEKSMWPPPRKKSPPSEWLFEVCVDAALVVPK</sequence>
<gene>
    <name evidence="2" type="ORF">FRD01_04475</name>
</gene>
<dbReference type="AlphaFoldDB" id="A0A5B8XLJ4"/>
<keyword evidence="3" id="KW-1185">Reference proteome</keyword>
<feature type="signal peptide" evidence="1">
    <location>
        <begin position="1"/>
        <end position="28"/>
    </location>
</feature>
<keyword evidence="1" id="KW-0732">Signal</keyword>
<protein>
    <recommendedName>
        <fullName evidence="4">Lipoprotein</fullName>
    </recommendedName>
</protein>
<evidence type="ECO:0008006" key="4">
    <source>
        <dbReference type="Google" id="ProtNLM"/>
    </source>
</evidence>
<accession>A0A5B8XLJ4</accession>
<evidence type="ECO:0000256" key="1">
    <source>
        <dbReference type="SAM" id="SignalP"/>
    </source>
</evidence>
<dbReference type="KEGG" id="bbae:FRD01_04475"/>
<dbReference type="EMBL" id="CP042467">
    <property type="protein sequence ID" value="QED26514.1"/>
    <property type="molecule type" value="Genomic_DNA"/>
</dbReference>
<name>A0A5B8XLJ4_9DELT</name>
<evidence type="ECO:0000313" key="2">
    <source>
        <dbReference type="EMBL" id="QED26514.1"/>
    </source>
</evidence>
<evidence type="ECO:0000313" key="3">
    <source>
        <dbReference type="Proteomes" id="UP000321595"/>
    </source>
</evidence>